<feature type="transmembrane region" description="Helical" evidence="1">
    <location>
        <begin position="7"/>
        <end position="30"/>
    </location>
</feature>
<evidence type="ECO:0000313" key="2">
    <source>
        <dbReference type="EMBL" id="AHI33172.1"/>
    </source>
</evidence>
<dbReference type="KEGG" id="msr:AU15_11175"/>
<feature type="transmembrane region" description="Helical" evidence="1">
    <location>
        <begin position="50"/>
        <end position="69"/>
    </location>
</feature>
<dbReference type="AlphaFoldDB" id="W5YV96"/>
<keyword evidence="1" id="KW-1133">Transmembrane helix</keyword>
<name>W5YV96_9GAMM</name>
<keyword evidence="1" id="KW-0472">Membrane</keyword>
<dbReference type="EMBL" id="CP007152">
    <property type="protein sequence ID" value="AHI33172.1"/>
    <property type="molecule type" value="Genomic_DNA"/>
</dbReference>
<gene>
    <name evidence="2" type="ORF">AU15_11175</name>
</gene>
<proteinExistence type="predicted"/>
<dbReference type="Proteomes" id="UP000035081">
    <property type="component" value="Chromosome"/>
</dbReference>
<reference evidence="2 3" key="1">
    <citation type="journal article" date="2014" name="Genome Announc.">
        <title>Draft Genome Sequences of Marinobacter similis A3d10T and Marinobacter salarius R9SW1T.</title>
        <authorList>
            <person name="Ivanova E.P."/>
            <person name="Ng H.J."/>
            <person name="Webb H.K."/>
            <person name="Feng G."/>
            <person name="Oshima K."/>
            <person name="Hattori M."/>
            <person name="Ohkuma M."/>
            <person name="Sergeev A.F."/>
            <person name="Mikhailov V.V."/>
            <person name="Crawford R.J."/>
            <person name="Sawabe T."/>
        </authorList>
    </citation>
    <scope>NUCLEOTIDE SEQUENCE [LARGE SCALE GENOMIC DNA]</scope>
    <source>
        <strain evidence="3">A3d10 and R9SW1</strain>
    </source>
</reference>
<evidence type="ECO:0000256" key="1">
    <source>
        <dbReference type="SAM" id="Phobius"/>
    </source>
</evidence>
<organism evidence="2 3">
    <name type="scientific">Marinobacter salarius</name>
    <dbReference type="NCBI Taxonomy" id="1420917"/>
    <lineage>
        <taxon>Bacteria</taxon>
        <taxon>Pseudomonadati</taxon>
        <taxon>Pseudomonadota</taxon>
        <taxon>Gammaproteobacteria</taxon>
        <taxon>Pseudomonadales</taxon>
        <taxon>Marinobacteraceae</taxon>
        <taxon>Marinobacter</taxon>
    </lineage>
</organism>
<protein>
    <submittedName>
        <fullName evidence="2">Uncharacterized protein</fullName>
    </submittedName>
</protein>
<evidence type="ECO:0000313" key="3">
    <source>
        <dbReference type="Proteomes" id="UP000035081"/>
    </source>
</evidence>
<keyword evidence="1" id="KW-0812">Transmembrane</keyword>
<dbReference type="HOGENOM" id="CLU_1893709_0_0_6"/>
<accession>W5YV96</accession>
<sequence length="134" mass="15099">MQRVFRRIIVVCALGNLALFTFVVAGWWFFGGIESVQDYIGMKRNRFPYMLLEAVTVCTLVVFLARKLINGPRNVKYARQYRNRVERGSLPLDGLATGTAYAFAADPDFFEVTTGSGGWVTTGCIQMTFVLRLL</sequence>